<keyword evidence="6" id="KW-0406">Ion transport</keyword>
<comment type="subcellular location">
    <subcellularLocation>
        <location evidence="1">Cell membrane</location>
        <topology evidence="1">Multi-pass membrane protein</topology>
    </subcellularLocation>
</comment>
<dbReference type="GO" id="GO:0030001">
    <property type="term" value="P:metal ion transport"/>
    <property type="evidence" value="ECO:0007669"/>
    <property type="project" value="UniProtKB-ARBA"/>
</dbReference>
<keyword evidence="10" id="KW-1185">Reference proteome</keyword>
<organism evidence="9 10">
    <name type="scientific">Mammaliicoccus stepanovicii</name>
    <dbReference type="NCBI Taxonomy" id="643214"/>
    <lineage>
        <taxon>Bacteria</taxon>
        <taxon>Bacillati</taxon>
        <taxon>Bacillota</taxon>
        <taxon>Bacilli</taxon>
        <taxon>Bacillales</taxon>
        <taxon>Staphylococcaceae</taxon>
        <taxon>Mammaliicoccus</taxon>
    </lineage>
</organism>
<name>A0A239ZS53_9STAP</name>
<feature type="transmembrane region" description="Helical" evidence="8">
    <location>
        <begin position="312"/>
        <end position="332"/>
    </location>
</feature>
<feature type="transmembrane region" description="Helical" evidence="8">
    <location>
        <begin position="17"/>
        <end position="38"/>
    </location>
</feature>
<gene>
    <name evidence="9" type="primary">ktrB_2</name>
    <name evidence="9" type="ORF">SAMEA4384403_01832</name>
</gene>
<dbReference type="AlphaFoldDB" id="A0A239ZS53"/>
<evidence type="ECO:0000256" key="6">
    <source>
        <dbReference type="ARBA" id="ARBA00023065"/>
    </source>
</evidence>
<keyword evidence="7 8" id="KW-0472">Membrane</keyword>
<dbReference type="OrthoDB" id="9810952at2"/>
<keyword evidence="2" id="KW-0813">Transport</keyword>
<keyword evidence="3" id="KW-1003">Cell membrane</keyword>
<protein>
    <submittedName>
        <fullName evidence="9">KtrB</fullName>
    </submittedName>
</protein>
<feature type="transmembrane region" description="Helical" evidence="8">
    <location>
        <begin position="192"/>
        <end position="213"/>
    </location>
</feature>
<sequence>MSIIKYFFQKMTPQQGIVLYYLAAIIVAFLLLNLPYVVKPGVKIAPIDTLFVAVSGVSVTGLSPVVIQDTFTTFGQGVILIILNIGGIGVMAIGTLLWVIIGKHIGLRERQLIMLDSNSNAMNGVVKLILDIVRTILMIELIGAILLSFYFYKDLGSIREAIHHGIFASISATTNGGLDITGNSIAPYAGDYFVQTIIMLLIMLGAIGFPVLVEVKTYMKNTIPNFRFSLFTKIASTTYLFLFLIGTVVIYLFEFSHSLKGVTWHKSLFYAMFQSSSTRSAGLSTIDLTHFTDATNFFLGGLMFIGSSPSSVGGGIRTTTFAILVLYMINFSNGRTTIKAFNREIHPIDIQRSFAVIALAIFITFVGLLTVVRFEGGKHDLLSIFFEIMSAFGTCGLSMGITDELQLGSKIVIMILMFIGRVGLLVFVVMLGGKSTPDKFHYPKERIQIG</sequence>
<dbReference type="Pfam" id="PF02386">
    <property type="entry name" value="TrkH"/>
    <property type="match status" value="1"/>
</dbReference>
<evidence type="ECO:0000313" key="10">
    <source>
        <dbReference type="Proteomes" id="UP000242084"/>
    </source>
</evidence>
<feature type="transmembrane region" description="Helical" evidence="8">
    <location>
        <begin position="50"/>
        <end position="67"/>
    </location>
</feature>
<dbReference type="KEGG" id="sste:SAMEA4384403_1832"/>
<evidence type="ECO:0000256" key="7">
    <source>
        <dbReference type="ARBA" id="ARBA00023136"/>
    </source>
</evidence>
<evidence type="ECO:0000256" key="4">
    <source>
        <dbReference type="ARBA" id="ARBA00022692"/>
    </source>
</evidence>
<feature type="transmembrane region" description="Helical" evidence="8">
    <location>
        <begin position="234"/>
        <end position="253"/>
    </location>
</feature>
<feature type="transmembrane region" description="Helical" evidence="8">
    <location>
        <begin position="411"/>
        <end position="433"/>
    </location>
</feature>
<reference evidence="9 10" key="1">
    <citation type="submission" date="2017-06" db="EMBL/GenBank/DDBJ databases">
        <authorList>
            <consortium name="Pathogen Informatics"/>
        </authorList>
    </citation>
    <scope>NUCLEOTIDE SEQUENCE [LARGE SCALE GENOMIC DNA]</scope>
    <source>
        <strain evidence="9 10">NCTC13839</strain>
    </source>
</reference>
<evidence type="ECO:0000313" key="9">
    <source>
        <dbReference type="EMBL" id="SNV73769.1"/>
    </source>
</evidence>
<dbReference type="PANTHER" id="PTHR32024">
    <property type="entry name" value="TRK SYSTEM POTASSIUM UPTAKE PROTEIN TRKG-RELATED"/>
    <property type="match status" value="1"/>
</dbReference>
<keyword evidence="4 8" id="KW-0812">Transmembrane</keyword>
<accession>A0A239ZS53</accession>
<dbReference type="Proteomes" id="UP000242084">
    <property type="component" value="Chromosome 1"/>
</dbReference>
<dbReference type="GO" id="GO:0005886">
    <property type="term" value="C:plasma membrane"/>
    <property type="evidence" value="ECO:0007669"/>
    <property type="project" value="UniProtKB-SubCell"/>
</dbReference>
<evidence type="ECO:0000256" key="5">
    <source>
        <dbReference type="ARBA" id="ARBA00022989"/>
    </source>
</evidence>
<evidence type="ECO:0000256" key="1">
    <source>
        <dbReference type="ARBA" id="ARBA00004651"/>
    </source>
</evidence>
<dbReference type="InterPro" id="IPR003445">
    <property type="entry name" value="Cat_transpt"/>
</dbReference>
<keyword evidence="5 8" id="KW-1133">Transmembrane helix</keyword>
<evidence type="ECO:0000256" key="8">
    <source>
        <dbReference type="SAM" id="Phobius"/>
    </source>
</evidence>
<feature type="transmembrane region" description="Helical" evidence="8">
    <location>
        <begin position="79"/>
        <end position="101"/>
    </location>
</feature>
<dbReference type="EMBL" id="LT906462">
    <property type="protein sequence ID" value="SNV73769.1"/>
    <property type="molecule type" value="Genomic_DNA"/>
</dbReference>
<proteinExistence type="predicted"/>
<feature type="transmembrane region" description="Helical" evidence="8">
    <location>
        <begin position="132"/>
        <end position="152"/>
    </location>
</feature>
<dbReference type="PANTHER" id="PTHR32024:SF4">
    <property type="entry name" value="KTR SYSTEM POTASSIUM UPTAKE PROTEIN D"/>
    <property type="match status" value="1"/>
</dbReference>
<evidence type="ECO:0000256" key="3">
    <source>
        <dbReference type="ARBA" id="ARBA00022475"/>
    </source>
</evidence>
<feature type="transmembrane region" description="Helical" evidence="8">
    <location>
        <begin position="353"/>
        <end position="374"/>
    </location>
</feature>
<dbReference type="GO" id="GO:0008324">
    <property type="term" value="F:monoatomic cation transmembrane transporter activity"/>
    <property type="evidence" value="ECO:0007669"/>
    <property type="project" value="InterPro"/>
</dbReference>
<evidence type="ECO:0000256" key="2">
    <source>
        <dbReference type="ARBA" id="ARBA00022448"/>
    </source>
</evidence>
<dbReference type="RefSeq" id="WP_095088819.1">
    <property type="nucleotide sequence ID" value="NZ_BMDM01000001.1"/>
</dbReference>